<evidence type="ECO:0000313" key="1">
    <source>
        <dbReference type="EMBL" id="EEQ99543.1"/>
    </source>
</evidence>
<organism evidence="3">
    <name type="scientific">Perkinsus marinus (strain ATCC 50983 / TXsc)</name>
    <dbReference type="NCBI Taxonomy" id="423536"/>
    <lineage>
        <taxon>Eukaryota</taxon>
        <taxon>Sar</taxon>
        <taxon>Alveolata</taxon>
        <taxon>Perkinsozoa</taxon>
        <taxon>Perkinsea</taxon>
        <taxon>Perkinsida</taxon>
        <taxon>Perkinsidae</taxon>
        <taxon>Perkinsus</taxon>
    </lineage>
</organism>
<reference evidence="2 3" key="1">
    <citation type="submission" date="2008-07" db="EMBL/GenBank/DDBJ databases">
        <authorList>
            <person name="El-Sayed N."/>
            <person name="Caler E."/>
            <person name="Inman J."/>
            <person name="Amedeo P."/>
            <person name="Hass B."/>
            <person name="Wortman J."/>
        </authorList>
    </citation>
    <scope>NUCLEOTIDE SEQUENCE [LARGE SCALE GENOMIC DNA]</scope>
    <source>
        <strain evidence="2">ATCC 50983</strain>
        <strain evidence="3">ATCC 50983 / TXsc</strain>
    </source>
</reference>
<dbReference type="Proteomes" id="UP000007800">
    <property type="component" value="Unassembled WGS sequence"/>
</dbReference>
<dbReference type="GeneID" id="9042844"/>
<dbReference type="RefSeq" id="XP_002781847.1">
    <property type="nucleotide sequence ID" value="XM_002781801.1"/>
</dbReference>
<proteinExistence type="predicted"/>
<accession>C5KPF1</accession>
<evidence type="ECO:0000313" key="3">
    <source>
        <dbReference type="Proteomes" id="UP000007800"/>
    </source>
</evidence>
<dbReference type="RefSeq" id="XP_002766826.1">
    <property type="nucleotide sequence ID" value="XM_002766780.1"/>
</dbReference>
<dbReference type="EMBL" id="GG675065">
    <property type="protein sequence ID" value="EER13642.1"/>
    <property type="molecule type" value="Genomic_DNA"/>
</dbReference>
<gene>
    <name evidence="1" type="ORF">Pmar_PMAR009930</name>
    <name evidence="2" type="ORF">Pmar_PMAR018250</name>
</gene>
<dbReference type="AlphaFoldDB" id="C5KPF1"/>
<dbReference type="EMBL" id="GG685608">
    <property type="protein sequence ID" value="EEQ99543.1"/>
    <property type="molecule type" value="Genomic_DNA"/>
</dbReference>
<protein>
    <submittedName>
        <fullName evidence="2">Uncharacterized protein</fullName>
    </submittedName>
</protein>
<sequence length="52" mass="5725">MPVQVKSTTAALGDLTSEFELDRKEAVGCQQKLSELKAADDSEKRAFRKQIG</sequence>
<evidence type="ECO:0000313" key="2">
    <source>
        <dbReference type="EMBL" id="EER13642.1"/>
    </source>
</evidence>
<keyword evidence="3" id="KW-1185">Reference proteome</keyword>
<dbReference type="GeneID" id="9051153"/>
<feature type="non-terminal residue" evidence="2">
    <location>
        <position position="52"/>
    </location>
</feature>
<name>C5KPF1_PERM5</name>